<dbReference type="InterPro" id="IPR036188">
    <property type="entry name" value="FAD/NAD-bd_sf"/>
</dbReference>
<dbReference type="Gene3D" id="3.50.50.60">
    <property type="entry name" value="FAD/NAD(P)-binding domain"/>
    <property type="match status" value="1"/>
</dbReference>
<dbReference type="EMBL" id="VNJI01000061">
    <property type="protein sequence ID" value="TVY03996.1"/>
    <property type="molecule type" value="Genomic_DNA"/>
</dbReference>
<protein>
    <submittedName>
        <fullName evidence="1">Glutamate synthase subunit beta</fullName>
    </submittedName>
</protein>
<dbReference type="AlphaFoldDB" id="A0A559JVT2"/>
<sequence length="447" mass="51123">MNQQIGSHAIVIGSGIAGLCTAQVLCRYFKEVTILERGAEPPHASEPRKEVPQGYHLHALLKAGEQALEQLFPGITHAMVQDGSIRINGTKELKWFHHGEWKKRFEGDISVLLQSRPFLEGHIRLQVEKNSNVRILYTMKAVQPIHDASLNKIIGIQVLDGASPQSNDLYSDLVIDASGFGSIFHQWFTRNGYKCPEEKVNIDLCYASQIYQLDDTKRRNWSTLLVYPSAPMEKVGGSISRIEGNRHIVTLMSYDSDLSHSVQQNFINITKHLSQEDVYINLQGAKALSEIKVYKVPYIVRHRYEKVKNLPQGFLFIGDALCRFDPVFGQGMSAAALEVLELEDCLKQEWKETRGISTHLTKHFYKKVSKVIDPVWKMILIEDFRYGHVTGKKPIGLSFLQWYTKRIFQRSSQNTDIYNAFIYVMNLLRPASTLFSPSILYKTFRRM</sequence>
<evidence type="ECO:0000313" key="2">
    <source>
        <dbReference type="Proteomes" id="UP000317036"/>
    </source>
</evidence>
<dbReference type="SUPFAM" id="SSF51905">
    <property type="entry name" value="FAD/NAD(P)-binding domain"/>
    <property type="match status" value="1"/>
</dbReference>
<reference evidence="1 2" key="1">
    <citation type="submission" date="2019-07" db="EMBL/GenBank/DDBJ databases">
        <authorList>
            <person name="Kim J."/>
        </authorList>
    </citation>
    <scope>NUCLEOTIDE SEQUENCE [LARGE SCALE GENOMIC DNA]</scope>
    <source>
        <strain evidence="1 2">JC52</strain>
    </source>
</reference>
<comment type="caution">
    <text evidence="1">The sequence shown here is derived from an EMBL/GenBank/DDBJ whole genome shotgun (WGS) entry which is preliminary data.</text>
</comment>
<proteinExistence type="predicted"/>
<dbReference type="PANTHER" id="PTHR43422">
    <property type="entry name" value="THIAMINE THIAZOLE SYNTHASE"/>
    <property type="match status" value="1"/>
</dbReference>
<dbReference type="OrthoDB" id="9790035at2"/>
<organism evidence="1 2">
    <name type="scientific">Paenibacillus cremeus</name>
    <dbReference type="NCBI Taxonomy" id="2163881"/>
    <lineage>
        <taxon>Bacteria</taxon>
        <taxon>Bacillati</taxon>
        <taxon>Bacillota</taxon>
        <taxon>Bacilli</taxon>
        <taxon>Bacillales</taxon>
        <taxon>Paenibacillaceae</taxon>
        <taxon>Paenibacillus</taxon>
    </lineage>
</organism>
<dbReference type="Pfam" id="PF13450">
    <property type="entry name" value="NAD_binding_8"/>
    <property type="match status" value="1"/>
</dbReference>
<evidence type="ECO:0000313" key="1">
    <source>
        <dbReference type="EMBL" id="TVY03996.1"/>
    </source>
</evidence>
<accession>A0A559JVT2</accession>
<gene>
    <name evidence="1" type="ORF">FPZ49_30800</name>
</gene>
<dbReference type="PANTHER" id="PTHR43422:SF3">
    <property type="entry name" value="THIAMINE THIAZOLE SYNTHASE"/>
    <property type="match status" value="1"/>
</dbReference>
<dbReference type="Proteomes" id="UP000317036">
    <property type="component" value="Unassembled WGS sequence"/>
</dbReference>
<dbReference type="RefSeq" id="WP_144854147.1">
    <property type="nucleotide sequence ID" value="NZ_VNJI01000061.1"/>
</dbReference>
<name>A0A559JVT2_9BACL</name>
<keyword evidence="2" id="KW-1185">Reference proteome</keyword>